<feature type="region of interest" description="Disordered" evidence="1">
    <location>
        <begin position="141"/>
        <end position="240"/>
    </location>
</feature>
<organism evidence="2 3">
    <name type="scientific">Moniliophthora roreri</name>
    <name type="common">Frosty pod rot fungus</name>
    <name type="synonym">Monilia roreri</name>
    <dbReference type="NCBI Taxonomy" id="221103"/>
    <lineage>
        <taxon>Eukaryota</taxon>
        <taxon>Fungi</taxon>
        <taxon>Dikarya</taxon>
        <taxon>Basidiomycota</taxon>
        <taxon>Agaricomycotina</taxon>
        <taxon>Agaricomycetes</taxon>
        <taxon>Agaricomycetidae</taxon>
        <taxon>Agaricales</taxon>
        <taxon>Marasmiineae</taxon>
        <taxon>Marasmiaceae</taxon>
        <taxon>Moniliophthora</taxon>
    </lineage>
</organism>
<feature type="compositionally biased region" description="Low complexity" evidence="1">
    <location>
        <begin position="191"/>
        <end position="220"/>
    </location>
</feature>
<dbReference type="EMBL" id="LATX01002457">
    <property type="protein sequence ID" value="KTB29002.1"/>
    <property type="molecule type" value="Genomic_DNA"/>
</dbReference>
<dbReference type="AlphaFoldDB" id="A0A0W0EY85"/>
<dbReference type="Proteomes" id="UP000054988">
    <property type="component" value="Unassembled WGS sequence"/>
</dbReference>
<accession>A0A0W0EY85</accession>
<feature type="compositionally biased region" description="Polar residues" evidence="1">
    <location>
        <begin position="163"/>
        <end position="176"/>
    </location>
</feature>
<gene>
    <name evidence="2" type="ORF">WG66_18446</name>
</gene>
<dbReference type="Gene3D" id="3.30.40.10">
    <property type="entry name" value="Zinc/RING finger domain, C3HC4 (zinc finger)"/>
    <property type="match status" value="1"/>
</dbReference>
<reference evidence="2 3" key="1">
    <citation type="submission" date="2015-12" db="EMBL/GenBank/DDBJ databases">
        <title>Draft genome sequence of Moniliophthora roreri, the causal agent of frosty pod rot of cacao.</title>
        <authorList>
            <person name="Aime M.C."/>
            <person name="Diaz-Valderrama J.R."/>
            <person name="Kijpornyongpan T."/>
            <person name="Phillips-Mora W."/>
        </authorList>
    </citation>
    <scope>NUCLEOTIDE SEQUENCE [LARGE SCALE GENOMIC DNA]</scope>
    <source>
        <strain evidence="2 3">MCA 2952</strain>
    </source>
</reference>
<protein>
    <recommendedName>
        <fullName evidence="4">RING-type domain-containing protein</fullName>
    </recommendedName>
</protein>
<feature type="compositionally biased region" description="Low complexity" evidence="1">
    <location>
        <begin position="141"/>
        <end position="155"/>
    </location>
</feature>
<sequence>MVGARLGSSDSFFEQEYSNILNLGIESSDSILEEVINTEYTSDEWIRSGLAVHTNVPARPRTWRSNSFGEKTQRRPVIIDEVEDTDCGICFMNSVSPYRMKCCGKFFCYEHVHDWLNGPASDGRCPECCAPCSLEIDSPISSTSTRPTIITSSPIEVQEEPDTPTTPVNKRANSSPLHIDVSPKNTLKDITLPSPTLSTSSDSSSSGSSATSSTALTSMPSDEDSLTKQVPRSRTRAYSDSHKPVPFFREEKVDHAAKLLRLKMLVSYVAAQSCSSPSLSEDGPSQIEVLDSDSDENSEVISEISTPPMIAKDLDVKKLLEPLTKAEAEVLPSPYVYTDDIDSSVQAVGRVLGLVGAMVISGTLLS</sequence>
<evidence type="ECO:0000313" key="3">
    <source>
        <dbReference type="Proteomes" id="UP000054988"/>
    </source>
</evidence>
<evidence type="ECO:0000313" key="2">
    <source>
        <dbReference type="EMBL" id="KTB29002.1"/>
    </source>
</evidence>
<dbReference type="eggNOG" id="ENOG502T137">
    <property type="taxonomic scope" value="Eukaryota"/>
</dbReference>
<evidence type="ECO:0008006" key="4">
    <source>
        <dbReference type="Google" id="ProtNLM"/>
    </source>
</evidence>
<comment type="caution">
    <text evidence="2">The sequence shown here is derived from an EMBL/GenBank/DDBJ whole genome shotgun (WGS) entry which is preliminary data.</text>
</comment>
<name>A0A0W0EY85_MONRR</name>
<evidence type="ECO:0000256" key="1">
    <source>
        <dbReference type="SAM" id="MobiDB-lite"/>
    </source>
</evidence>
<dbReference type="InterPro" id="IPR013083">
    <property type="entry name" value="Znf_RING/FYVE/PHD"/>
</dbReference>
<proteinExistence type="predicted"/>
<dbReference type="SUPFAM" id="SSF57850">
    <property type="entry name" value="RING/U-box"/>
    <property type="match status" value="1"/>
</dbReference>
<feature type="compositionally biased region" description="Polar residues" evidence="1">
    <location>
        <begin position="227"/>
        <end position="236"/>
    </location>
</feature>